<dbReference type="InterPro" id="IPR029044">
    <property type="entry name" value="Nucleotide-diphossugar_trans"/>
</dbReference>
<dbReference type="AlphaFoldDB" id="A0A017SXE7"/>
<dbReference type="Gene3D" id="3.90.550.10">
    <property type="entry name" value="Spore Coat Polysaccharide Biosynthesis Protein SpsA, Chain A"/>
    <property type="match status" value="1"/>
</dbReference>
<reference evidence="2 3" key="1">
    <citation type="submission" date="2013-05" db="EMBL/GenBank/DDBJ databases">
        <title>Genome assembly of Chondromyces apiculatus DSM 436.</title>
        <authorList>
            <person name="Sharma G."/>
            <person name="Khatri I."/>
            <person name="Kaur C."/>
            <person name="Mayilraj S."/>
            <person name="Subramanian S."/>
        </authorList>
    </citation>
    <scope>NUCLEOTIDE SEQUENCE [LARGE SCALE GENOMIC DNA]</scope>
    <source>
        <strain evidence="2 3">DSM 436</strain>
    </source>
</reference>
<accession>A0A017SXE7</accession>
<dbReference type="EMBL" id="ASRX01000075">
    <property type="protein sequence ID" value="EYF01613.1"/>
    <property type="molecule type" value="Genomic_DNA"/>
</dbReference>
<dbReference type="eggNOG" id="COG0463">
    <property type="taxonomic scope" value="Bacteria"/>
</dbReference>
<protein>
    <submittedName>
        <fullName evidence="2">O-antigen biosynthesis protein rfbC</fullName>
    </submittedName>
</protein>
<organism evidence="2 3">
    <name type="scientific">Chondromyces apiculatus DSM 436</name>
    <dbReference type="NCBI Taxonomy" id="1192034"/>
    <lineage>
        <taxon>Bacteria</taxon>
        <taxon>Pseudomonadati</taxon>
        <taxon>Myxococcota</taxon>
        <taxon>Polyangia</taxon>
        <taxon>Polyangiales</taxon>
        <taxon>Polyangiaceae</taxon>
        <taxon>Chondromyces</taxon>
    </lineage>
</organism>
<dbReference type="InterPro" id="IPR029063">
    <property type="entry name" value="SAM-dependent_MTases_sf"/>
</dbReference>
<dbReference type="OrthoDB" id="9790457at2"/>
<dbReference type="SUPFAM" id="SSF53448">
    <property type="entry name" value="Nucleotide-diphospho-sugar transferases"/>
    <property type="match status" value="1"/>
</dbReference>
<dbReference type="PANTHER" id="PTHR48090">
    <property type="entry name" value="UNDECAPRENYL-PHOSPHATE 4-DEOXY-4-FORMAMIDO-L-ARABINOSE TRANSFERASE-RELATED"/>
    <property type="match status" value="1"/>
</dbReference>
<dbReference type="CDD" id="cd02440">
    <property type="entry name" value="AdoMet_MTases"/>
    <property type="match status" value="1"/>
</dbReference>
<dbReference type="RefSeq" id="WP_081865591.1">
    <property type="nucleotide sequence ID" value="NZ_ASRX01000075.1"/>
</dbReference>
<feature type="domain" description="Glycosyltransferase 2-like" evidence="1">
    <location>
        <begin position="263"/>
        <end position="417"/>
    </location>
</feature>
<evidence type="ECO:0000259" key="1">
    <source>
        <dbReference type="Pfam" id="PF00535"/>
    </source>
</evidence>
<dbReference type="InterPro" id="IPR001173">
    <property type="entry name" value="Glyco_trans_2-like"/>
</dbReference>
<dbReference type="InterPro" id="IPR050256">
    <property type="entry name" value="Glycosyltransferase_2"/>
</dbReference>
<sequence length="490" mass="53279">MVEAPLRYVVEEVNRAAVAAVGRPRTVLDVGCGIGLNGAAIKRSGARVTGLEIVPGSISRATSVLDEVISCDITSDASVQEALGETAGARQFDVILFADVLEHTVDPAGVLGRLLPYLAEDGQVIVSLPNVAAWTVRLGLLGGKFEYAQSGILDETHLRFFTRASAVRLLEEAGLEVLRMDQNPMLVRAGKELILKAAAATGTVNGEHEDPTALGRSLPYKLYQGLVRPVEDVVARRAPELLAFQHVLVARKPPRARAMKLTVGMLTMNEEESIAEMIGEIRRYAPDAAILCVDSSTDRTPEIARSLGARVLRQMPPRGHGPAMELLMYSAAADSDLLIYLDCDFTYPASDIPRVRRLVEEEGFDVVNCARTRTRPAAMPIPNYAANRTFAAMAHAMHGIPTCDVHSGMRAYRGSVIRAFDFDGEGDALPIDTLLFPAKCGYRVVEIPIAYNERVGTSKLRKLAGTVWTLVRLARALPVGERLGKRYTRR</sequence>
<dbReference type="Pfam" id="PF13489">
    <property type="entry name" value="Methyltransf_23"/>
    <property type="match status" value="1"/>
</dbReference>
<dbReference type="eggNOG" id="COG2227">
    <property type="taxonomic scope" value="Bacteria"/>
</dbReference>
<evidence type="ECO:0000313" key="2">
    <source>
        <dbReference type="EMBL" id="EYF01613.1"/>
    </source>
</evidence>
<dbReference type="SUPFAM" id="SSF53335">
    <property type="entry name" value="S-adenosyl-L-methionine-dependent methyltransferases"/>
    <property type="match status" value="1"/>
</dbReference>
<name>A0A017SXE7_9BACT</name>
<evidence type="ECO:0000313" key="3">
    <source>
        <dbReference type="Proteomes" id="UP000019678"/>
    </source>
</evidence>
<comment type="caution">
    <text evidence="2">The sequence shown here is derived from an EMBL/GenBank/DDBJ whole genome shotgun (WGS) entry which is preliminary data.</text>
</comment>
<dbReference type="Pfam" id="PF00535">
    <property type="entry name" value="Glycos_transf_2"/>
    <property type="match status" value="1"/>
</dbReference>
<keyword evidence="3" id="KW-1185">Reference proteome</keyword>
<dbReference type="PANTHER" id="PTHR48090:SF7">
    <property type="entry name" value="RFBJ PROTEIN"/>
    <property type="match status" value="1"/>
</dbReference>
<dbReference type="STRING" id="1192034.CAP_7932"/>
<proteinExistence type="predicted"/>
<dbReference type="CDD" id="cd04179">
    <property type="entry name" value="DPM_DPG-synthase_like"/>
    <property type="match status" value="1"/>
</dbReference>
<dbReference type="Proteomes" id="UP000019678">
    <property type="component" value="Unassembled WGS sequence"/>
</dbReference>
<gene>
    <name evidence="2" type="ORF">CAP_7932</name>
</gene>
<dbReference type="Gene3D" id="3.40.50.150">
    <property type="entry name" value="Vaccinia Virus protein VP39"/>
    <property type="match status" value="1"/>
</dbReference>